<accession>A0A2G8JTV6</accession>
<dbReference type="Proteomes" id="UP000230750">
    <property type="component" value="Unassembled WGS sequence"/>
</dbReference>
<dbReference type="Gene3D" id="3.10.20.90">
    <property type="entry name" value="Phosphatidylinositol 3-kinase Catalytic Subunit, Chain A, domain 1"/>
    <property type="match status" value="1"/>
</dbReference>
<dbReference type="SMART" id="SM00248">
    <property type="entry name" value="ANK"/>
    <property type="match status" value="2"/>
</dbReference>
<dbReference type="InterPro" id="IPR029071">
    <property type="entry name" value="Ubiquitin-like_domsf"/>
</dbReference>
<protein>
    <submittedName>
        <fullName evidence="3">Putative homeobox protein Wariai-like</fullName>
    </submittedName>
</protein>
<dbReference type="InterPro" id="IPR039323">
    <property type="entry name" value="ANKRD_45/46/60"/>
</dbReference>
<keyword evidence="3" id="KW-0238">DNA-binding</keyword>
<dbReference type="AlphaFoldDB" id="A0A2G8JTV6"/>
<evidence type="ECO:0000259" key="2">
    <source>
        <dbReference type="PROSITE" id="PS50053"/>
    </source>
</evidence>
<evidence type="ECO:0000313" key="4">
    <source>
        <dbReference type="Proteomes" id="UP000230750"/>
    </source>
</evidence>
<dbReference type="PANTHER" id="PTHR22677:SF3">
    <property type="entry name" value="ANKYRIN REPEAT DOMAIN-CONTAINING PROTEIN 60"/>
    <property type="match status" value="1"/>
</dbReference>
<dbReference type="EMBL" id="MRZV01001274">
    <property type="protein sequence ID" value="PIK39135.1"/>
    <property type="molecule type" value="Genomic_DNA"/>
</dbReference>
<feature type="domain" description="Ubiquitin-like" evidence="2">
    <location>
        <begin position="16"/>
        <end position="88"/>
    </location>
</feature>
<organism evidence="3 4">
    <name type="scientific">Stichopus japonicus</name>
    <name type="common">Sea cucumber</name>
    <dbReference type="NCBI Taxonomy" id="307972"/>
    <lineage>
        <taxon>Eukaryota</taxon>
        <taxon>Metazoa</taxon>
        <taxon>Echinodermata</taxon>
        <taxon>Eleutherozoa</taxon>
        <taxon>Echinozoa</taxon>
        <taxon>Holothuroidea</taxon>
        <taxon>Aspidochirotacea</taxon>
        <taxon>Aspidochirotida</taxon>
        <taxon>Stichopodidae</taxon>
        <taxon>Apostichopus</taxon>
    </lineage>
</organism>
<keyword evidence="1" id="KW-0040">ANK repeat</keyword>
<dbReference type="PROSITE" id="PS50088">
    <property type="entry name" value="ANK_REPEAT"/>
    <property type="match status" value="1"/>
</dbReference>
<comment type="caution">
    <text evidence="3">The sequence shown here is derived from an EMBL/GenBank/DDBJ whole genome shotgun (WGS) entry which is preliminary data.</text>
</comment>
<sequence length="220" mass="24691">MKVGVRDAGGRFVRSFDVLVKLPWGNIITLIVQHNMTVEELQSLVEFSSGIPSQLFQLSYKSNHILDDGEVTLHEVKVTQGTQFRVSVLAEYERLINSTVKGHVDNVMDEIHRVKGDEEITFRKGVVLYLSAHKGHQHLLERSMSDTAEPSFTTNSLRTPLHAACAMGNLACVEILLQHDASHTVKDKYGQSPLETAFSCGHREVQLRIHQHQKSISLVQ</sequence>
<dbReference type="InterPro" id="IPR000626">
    <property type="entry name" value="Ubiquitin-like_dom"/>
</dbReference>
<name>A0A2G8JTV6_STIJA</name>
<dbReference type="PANTHER" id="PTHR22677">
    <property type="entry name" value="ANKYRIN REPEAT DOMAIN-CONTAINING PROTEIN 60"/>
    <property type="match status" value="1"/>
</dbReference>
<dbReference type="OrthoDB" id="10258888at2759"/>
<evidence type="ECO:0000313" key="3">
    <source>
        <dbReference type="EMBL" id="PIK39135.1"/>
    </source>
</evidence>
<dbReference type="InterPro" id="IPR002110">
    <property type="entry name" value="Ankyrin_rpt"/>
</dbReference>
<dbReference type="Gene3D" id="1.25.40.20">
    <property type="entry name" value="Ankyrin repeat-containing domain"/>
    <property type="match status" value="1"/>
</dbReference>
<dbReference type="SUPFAM" id="SSF54236">
    <property type="entry name" value="Ubiquitin-like"/>
    <property type="match status" value="1"/>
</dbReference>
<dbReference type="Pfam" id="PF12796">
    <property type="entry name" value="Ank_2"/>
    <property type="match status" value="1"/>
</dbReference>
<dbReference type="PROSITE" id="PS50053">
    <property type="entry name" value="UBIQUITIN_2"/>
    <property type="match status" value="1"/>
</dbReference>
<dbReference type="InterPro" id="IPR036770">
    <property type="entry name" value="Ankyrin_rpt-contain_sf"/>
</dbReference>
<dbReference type="STRING" id="307972.A0A2G8JTV6"/>
<feature type="repeat" description="ANK" evidence="1">
    <location>
        <begin position="156"/>
        <end position="188"/>
    </location>
</feature>
<gene>
    <name evidence="3" type="ORF">BSL78_24024</name>
</gene>
<evidence type="ECO:0000256" key="1">
    <source>
        <dbReference type="PROSITE-ProRule" id="PRU00023"/>
    </source>
</evidence>
<proteinExistence type="predicted"/>
<keyword evidence="3" id="KW-0371">Homeobox</keyword>
<dbReference type="GO" id="GO:0003677">
    <property type="term" value="F:DNA binding"/>
    <property type="evidence" value="ECO:0007669"/>
    <property type="project" value="UniProtKB-KW"/>
</dbReference>
<dbReference type="SUPFAM" id="SSF48403">
    <property type="entry name" value="Ankyrin repeat"/>
    <property type="match status" value="1"/>
</dbReference>
<dbReference type="PROSITE" id="PS50297">
    <property type="entry name" value="ANK_REP_REGION"/>
    <property type="match status" value="1"/>
</dbReference>
<reference evidence="3 4" key="1">
    <citation type="journal article" date="2017" name="PLoS Biol.">
        <title>The sea cucumber genome provides insights into morphological evolution and visceral regeneration.</title>
        <authorList>
            <person name="Zhang X."/>
            <person name="Sun L."/>
            <person name="Yuan J."/>
            <person name="Sun Y."/>
            <person name="Gao Y."/>
            <person name="Zhang L."/>
            <person name="Li S."/>
            <person name="Dai H."/>
            <person name="Hamel J.F."/>
            <person name="Liu C."/>
            <person name="Yu Y."/>
            <person name="Liu S."/>
            <person name="Lin W."/>
            <person name="Guo K."/>
            <person name="Jin S."/>
            <person name="Xu P."/>
            <person name="Storey K.B."/>
            <person name="Huan P."/>
            <person name="Zhang T."/>
            <person name="Zhou Y."/>
            <person name="Zhang J."/>
            <person name="Lin C."/>
            <person name="Li X."/>
            <person name="Xing L."/>
            <person name="Huo D."/>
            <person name="Sun M."/>
            <person name="Wang L."/>
            <person name="Mercier A."/>
            <person name="Li F."/>
            <person name="Yang H."/>
            <person name="Xiang J."/>
        </authorList>
    </citation>
    <scope>NUCLEOTIDE SEQUENCE [LARGE SCALE GENOMIC DNA]</scope>
    <source>
        <strain evidence="3">Shaxun</strain>
        <tissue evidence="3">Muscle</tissue>
    </source>
</reference>
<keyword evidence="4" id="KW-1185">Reference proteome</keyword>